<dbReference type="PROSITE" id="PS50141">
    <property type="entry name" value="A_DEAMIN_EDITASE"/>
    <property type="match status" value="1"/>
</dbReference>
<evidence type="ECO:0000256" key="1">
    <source>
        <dbReference type="ARBA" id="ARBA00022694"/>
    </source>
</evidence>
<dbReference type="EC" id="3.5.4.34" evidence="8"/>
<feature type="compositionally biased region" description="Polar residues" evidence="12">
    <location>
        <begin position="1"/>
        <end position="16"/>
    </location>
</feature>
<gene>
    <name evidence="15" type="primary">LOC117645980</name>
</gene>
<feature type="domain" description="A to I editase" evidence="13">
    <location>
        <begin position="92"/>
        <end position="472"/>
    </location>
</feature>
<dbReference type="RefSeq" id="XP_034242468.1">
    <property type="nucleotide sequence ID" value="XM_034386577.1"/>
</dbReference>
<dbReference type="GeneID" id="117645980"/>
<feature type="region of interest" description="Disordered" evidence="12">
    <location>
        <begin position="1"/>
        <end position="25"/>
    </location>
</feature>
<evidence type="ECO:0000313" key="14">
    <source>
        <dbReference type="Proteomes" id="UP000515158"/>
    </source>
</evidence>
<evidence type="ECO:0000256" key="6">
    <source>
        <dbReference type="ARBA" id="ARBA00037784"/>
    </source>
</evidence>
<dbReference type="CTD" id="23536"/>
<dbReference type="FunCoup" id="A0A6P8YR25">
    <property type="interactions" value="1634"/>
</dbReference>
<comment type="cofactor">
    <cofactor evidence="5">
        <name>1D-myo-inositol hexakisphosphate</name>
        <dbReference type="ChEBI" id="CHEBI:58130"/>
    </cofactor>
</comment>
<dbReference type="AlphaFoldDB" id="A0A6P8YR25"/>
<keyword evidence="1" id="KW-0819">tRNA processing</keyword>
<dbReference type="GO" id="GO:0043829">
    <property type="term" value="F:tRNA-specific adenosine-37 deaminase activity"/>
    <property type="evidence" value="ECO:0007669"/>
    <property type="project" value="UniProtKB-EC"/>
</dbReference>
<keyword evidence="14" id="KW-1185">Reference proteome</keyword>
<keyword evidence="4" id="KW-0862">Zinc</keyword>
<dbReference type="OrthoDB" id="416253at2759"/>
<name>A0A6P8YR25_THRPL</name>
<reference evidence="15" key="1">
    <citation type="submission" date="2025-08" db="UniProtKB">
        <authorList>
            <consortium name="RefSeq"/>
        </authorList>
    </citation>
    <scope>IDENTIFICATION</scope>
    <source>
        <tissue evidence="15">Total insect</tissue>
    </source>
</reference>
<dbReference type="PANTHER" id="PTHR46516:SF1">
    <property type="entry name" value="TRNA-SPECIFIC ADENOSINE DEAMINASE 1"/>
    <property type="match status" value="1"/>
</dbReference>
<evidence type="ECO:0000256" key="11">
    <source>
        <dbReference type="ARBA" id="ARBA00047635"/>
    </source>
</evidence>
<evidence type="ECO:0000256" key="3">
    <source>
        <dbReference type="ARBA" id="ARBA00022801"/>
    </source>
</evidence>
<evidence type="ECO:0000256" key="7">
    <source>
        <dbReference type="ARBA" id="ARBA00038326"/>
    </source>
</evidence>
<dbReference type="GO" id="GO:0046872">
    <property type="term" value="F:metal ion binding"/>
    <property type="evidence" value="ECO:0007669"/>
    <property type="project" value="UniProtKB-KW"/>
</dbReference>
<evidence type="ECO:0000256" key="9">
    <source>
        <dbReference type="ARBA" id="ARBA00040502"/>
    </source>
</evidence>
<dbReference type="SMART" id="SM00552">
    <property type="entry name" value="ADEAMc"/>
    <property type="match status" value="1"/>
</dbReference>
<dbReference type="Pfam" id="PF02137">
    <property type="entry name" value="A_deamin"/>
    <property type="match status" value="1"/>
</dbReference>
<protein>
    <recommendedName>
        <fullName evidence="9">tRNA-specific adenosine deaminase 1</fullName>
        <ecNumber evidence="8">3.5.4.34</ecNumber>
    </recommendedName>
    <alternativeName>
        <fullName evidence="10">tRNA-specific adenosine-37 deaminase</fullName>
    </alternativeName>
</protein>
<proteinExistence type="inferred from homology"/>
<evidence type="ECO:0000313" key="15">
    <source>
        <dbReference type="RefSeq" id="XP_034242468.1"/>
    </source>
</evidence>
<evidence type="ECO:0000256" key="2">
    <source>
        <dbReference type="ARBA" id="ARBA00022723"/>
    </source>
</evidence>
<dbReference type="KEGG" id="tpal:117645980"/>
<evidence type="ECO:0000256" key="10">
    <source>
        <dbReference type="ARBA" id="ARBA00041760"/>
    </source>
</evidence>
<organism evidence="15">
    <name type="scientific">Thrips palmi</name>
    <name type="common">Melon thrips</name>
    <dbReference type="NCBI Taxonomy" id="161013"/>
    <lineage>
        <taxon>Eukaryota</taxon>
        <taxon>Metazoa</taxon>
        <taxon>Ecdysozoa</taxon>
        <taxon>Arthropoda</taxon>
        <taxon>Hexapoda</taxon>
        <taxon>Insecta</taxon>
        <taxon>Pterygota</taxon>
        <taxon>Neoptera</taxon>
        <taxon>Paraneoptera</taxon>
        <taxon>Thysanoptera</taxon>
        <taxon>Terebrantia</taxon>
        <taxon>Thripoidea</taxon>
        <taxon>Thripidae</taxon>
        <taxon>Thrips</taxon>
    </lineage>
</organism>
<sequence length="476" mass="51873">MSSLEPPNSSPTTDTQPEGACSCGHRTDVDPPPMNDCFADCVAKASHAAYTSLPKNGKPQPGKEWTLLASVLEADSTLPSDDHPHPNLKVVALGTGTKCIGQSKMSQNGDILNDSHAEVIARRAFLRYLYSNILEALKGNTSSIFQLLKECGHFKLRPGISFHFYSSHTPCGDASIFPKEEELFDLGSCVLKSDNDSLPFAPNDGSAVNKNDIEGENIATGLKRPHCCDDTEEETVSKKQKSDIYRTGAKCVPDECKQDPKLPGSDYHVVGAVRTKPGRGDPTLSVSCSDKLLRWNCVGIQGALLSQILGSPIYLQSITIGGGCPYSEMALSRAIKTRAFCESANLPPGYIISSPQLLQSCIPFPERKKPDAPRPCSSSIVWCCVQERPHEVAVNGHRHGVTKKMQATSAGRLLISKKDLFHQFMVCSQRQVTNVTYSESKLGADAYYKAWCSILTATGLVWTKKPKFLKDFTCEL</sequence>
<comment type="similarity">
    <text evidence="7">Belongs to the ADAT1 family.</text>
</comment>
<evidence type="ECO:0000259" key="13">
    <source>
        <dbReference type="PROSITE" id="PS50141"/>
    </source>
</evidence>
<keyword evidence="2" id="KW-0479">Metal-binding</keyword>
<keyword evidence="3" id="KW-0378">Hydrolase</keyword>
<comment type="catalytic activity">
    <reaction evidence="11">
        <text>adenosine(37) in tRNA(Ala) + H2O + H(+) = inosine(37) in tRNA(Ala) + NH4(+)</text>
        <dbReference type="Rhea" id="RHEA:50968"/>
        <dbReference type="Rhea" id="RHEA-COMP:12855"/>
        <dbReference type="Rhea" id="RHEA-COMP:12856"/>
        <dbReference type="ChEBI" id="CHEBI:15377"/>
        <dbReference type="ChEBI" id="CHEBI:15378"/>
        <dbReference type="ChEBI" id="CHEBI:28938"/>
        <dbReference type="ChEBI" id="CHEBI:74411"/>
        <dbReference type="ChEBI" id="CHEBI:82852"/>
        <dbReference type="EC" id="3.5.4.34"/>
    </reaction>
</comment>
<dbReference type="PANTHER" id="PTHR46516">
    <property type="entry name" value="TRNA-SPECIFIC ADENOSINE DEAMINASE 1"/>
    <property type="match status" value="1"/>
</dbReference>
<dbReference type="GO" id="GO:0008033">
    <property type="term" value="P:tRNA processing"/>
    <property type="evidence" value="ECO:0007669"/>
    <property type="project" value="UniProtKB-KW"/>
</dbReference>
<evidence type="ECO:0000256" key="4">
    <source>
        <dbReference type="ARBA" id="ARBA00022833"/>
    </source>
</evidence>
<dbReference type="GO" id="GO:0003723">
    <property type="term" value="F:RNA binding"/>
    <property type="evidence" value="ECO:0007669"/>
    <property type="project" value="InterPro"/>
</dbReference>
<dbReference type="InterPro" id="IPR002466">
    <property type="entry name" value="A_deamin"/>
</dbReference>
<comment type="function">
    <text evidence="6">Specifically deaminates adenosine-37 to inosine in tRNA-Ala.</text>
</comment>
<evidence type="ECO:0000256" key="12">
    <source>
        <dbReference type="SAM" id="MobiDB-lite"/>
    </source>
</evidence>
<accession>A0A6P8YR25</accession>
<evidence type="ECO:0000256" key="5">
    <source>
        <dbReference type="ARBA" id="ARBA00037026"/>
    </source>
</evidence>
<dbReference type="Proteomes" id="UP000515158">
    <property type="component" value="Unplaced"/>
</dbReference>
<evidence type="ECO:0000256" key="8">
    <source>
        <dbReference type="ARBA" id="ARBA00038940"/>
    </source>
</evidence>
<dbReference type="InParanoid" id="A0A6P8YR25"/>